<evidence type="ECO:0000256" key="2">
    <source>
        <dbReference type="SAM" id="SignalP"/>
    </source>
</evidence>
<keyword evidence="2" id="KW-0732">Signal</keyword>
<dbReference type="Proteomes" id="UP001303046">
    <property type="component" value="Unassembled WGS sequence"/>
</dbReference>
<proteinExistence type="predicted"/>
<feature type="compositionally biased region" description="Polar residues" evidence="1">
    <location>
        <begin position="298"/>
        <end position="308"/>
    </location>
</feature>
<accession>A0ABR1E9I4</accession>
<dbReference type="EMBL" id="JAVFWL010000006">
    <property type="protein sequence ID" value="KAK6759344.1"/>
    <property type="molecule type" value="Genomic_DNA"/>
</dbReference>
<evidence type="ECO:0000313" key="3">
    <source>
        <dbReference type="EMBL" id="KAK6759344.1"/>
    </source>
</evidence>
<feature type="region of interest" description="Disordered" evidence="1">
    <location>
        <begin position="275"/>
        <end position="308"/>
    </location>
</feature>
<gene>
    <name evidence="3" type="primary">Necator_chrX.g21285</name>
    <name evidence="3" type="ORF">RB195_021124</name>
</gene>
<feature type="region of interest" description="Disordered" evidence="1">
    <location>
        <begin position="409"/>
        <end position="434"/>
    </location>
</feature>
<feature type="chain" id="PRO_5045987042" evidence="2">
    <location>
        <begin position="16"/>
        <end position="636"/>
    </location>
</feature>
<keyword evidence="4" id="KW-1185">Reference proteome</keyword>
<evidence type="ECO:0000313" key="4">
    <source>
        <dbReference type="Proteomes" id="UP001303046"/>
    </source>
</evidence>
<evidence type="ECO:0000256" key="1">
    <source>
        <dbReference type="SAM" id="MobiDB-lite"/>
    </source>
</evidence>
<name>A0ABR1E9I4_NECAM</name>
<reference evidence="3 4" key="1">
    <citation type="submission" date="2023-08" db="EMBL/GenBank/DDBJ databases">
        <title>A Necator americanus chromosomal reference genome.</title>
        <authorList>
            <person name="Ilik V."/>
            <person name="Petrzelkova K.J."/>
            <person name="Pardy F."/>
            <person name="Fuh T."/>
            <person name="Niatou-Singa F.S."/>
            <person name="Gouil Q."/>
            <person name="Baker L."/>
            <person name="Ritchie M.E."/>
            <person name="Jex A.R."/>
            <person name="Gazzola D."/>
            <person name="Li H."/>
            <person name="Toshio Fujiwara R."/>
            <person name="Zhan B."/>
            <person name="Aroian R.V."/>
            <person name="Pafco B."/>
            <person name="Schwarz E.M."/>
        </authorList>
    </citation>
    <scope>NUCLEOTIDE SEQUENCE [LARGE SCALE GENOMIC DNA]</scope>
    <source>
        <strain evidence="3 4">Aroian</strain>
        <tissue evidence="3">Whole animal</tissue>
    </source>
</reference>
<sequence length="636" mass="68994">MLFIFLLVFVHTAAPVSVTRDFSTTERAPFSAQAGIFSDEEIGPMFSMAPDTDFEEALSAMKSTRGGSSILPEAKPPGFEPQPPGVEETPEYREMMRNGAYAESNTPAKIDYPATATVSYEGLPLNDNAIESFTSKDVTTEQEESSGEQKLTTIASHVDVEFSSLDSDGSGQIELNRGVEKVSGEVGQYSSYESPKTLSEVTPYGQQQTLTVPAYGDPSYDGYGQSAVSQSISTSPDTPYDLVPWSTTTSDSENDGFTHNEALTNVLHDTVPQTTVLPDTGYEGGGQSAPPPEARTSVGAQSTDSSTMQSYDGVAQVSNYDVVPSSSYDEAAQHITSYDLPFASAGENSMSTNSIPSTEIQKGQEQQNVFHDAVKEKSNNGQTVLNAPVAKETFGTKEAGKLEKYMEDVDKRSTKTSGKAAVIGPPADRAPPRRGAVEGCPEPVLCAKNCFVYINENGCQDCQCLWQALACDNDNDCPEEVQYCDLGKCNCRPGQRQDMARSGFCEPDPKFKGTFPQEGSIQPPAPPPRTGEVSRTLIDRSIVSTFPYLPPLEPLPKLIGTSLLNKPTASEKINDTTNTDEWIRRKSIRLVEFPISARFLAARSKGISVLPPLPLGVHPTKEELRRHNEFKKNTKQ</sequence>
<protein>
    <submittedName>
        <fullName evidence="3">Uncharacterized protein</fullName>
    </submittedName>
</protein>
<comment type="caution">
    <text evidence="3">The sequence shown here is derived from an EMBL/GenBank/DDBJ whole genome shotgun (WGS) entry which is preliminary data.</text>
</comment>
<organism evidence="3 4">
    <name type="scientific">Necator americanus</name>
    <name type="common">Human hookworm</name>
    <dbReference type="NCBI Taxonomy" id="51031"/>
    <lineage>
        <taxon>Eukaryota</taxon>
        <taxon>Metazoa</taxon>
        <taxon>Ecdysozoa</taxon>
        <taxon>Nematoda</taxon>
        <taxon>Chromadorea</taxon>
        <taxon>Rhabditida</taxon>
        <taxon>Rhabditina</taxon>
        <taxon>Rhabditomorpha</taxon>
        <taxon>Strongyloidea</taxon>
        <taxon>Ancylostomatidae</taxon>
        <taxon>Bunostominae</taxon>
        <taxon>Necator</taxon>
    </lineage>
</organism>
<feature type="signal peptide" evidence="2">
    <location>
        <begin position="1"/>
        <end position="15"/>
    </location>
</feature>
<feature type="region of interest" description="Disordered" evidence="1">
    <location>
        <begin position="513"/>
        <end position="532"/>
    </location>
</feature>